<accession>A0A4V1IPP7</accession>
<evidence type="ECO:0000259" key="7">
    <source>
        <dbReference type="PROSITE" id="PS50166"/>
    </source>
</evidence>
<feature type="non-terminal residue" evidence="8">
    <location>
        <position position="463"/>
    </location>
</feature>
<feature type="non-terminal residue" evidence="8">
    <location>
        <position position="1"/>
    </location>
</feature>
<dbReference type="EMBL" id="ML000826">
    <property type="protein sequence ID" value="RKO83797.1"/>
    <property type="molecule type" value="Genomic_DNA"/>
</dbReference>
<dbReference type="InterPro" id="IPR013713">
    <property type="entry name" value="XPO2_central"/>
</dbReference>
<dbReference type="InterPro" id="IPR001494">
    <property type="entry name" value="Importin-beta_N"/>
</dbReference>
<evidence type="ECO:0000256" key="4">
    <source>
        <dbReference type="ARBA" id="ARBA00022490"/>
    </source>
</evidence>
<reference evidence="9" key="1">
    <citation type="journal article" date="2018" name="Nat. Microbiol.">
        <title>Leveraging single-cell genomics to expand the fungal tree of life.</title>
        <authorList>
            <person name="Ahrendt S.R."/>
            <person name="Quandt C.A."/>
            <person name="Ciobanu D."/>
            <person name="Clum A."/>
            <person name="Salamov A."/>
            <person name="Andreopoulos B."/>
            <person name="Cheng J.F."/>
            <person name="Woyke T."/>
            <person name="Pelin A."/>
            <person name="Henrissat B."/>
            <person name="Reynolds N.K."/>
            <person name="Benny G.L."/>
            <person name="Smith M.E."/>
            <person name="James T.Y."/>
            <person name="Grigoriev I.V."/>
        </authorList>
    </citation>
    <scope>NUCLEOTIDE SEQUENCE [LARGE SCALE GENOMIC DNA]</scope>
</reference>
<dbReference type="GO" id="GO:0005635">
    <property type="term" value="C:nuclear envelope"/>
    <property type="evidence" value="ECO:0007669"/>
    <property type="project" value="TreeGrafter"/>
</dbReference>
<dbReference type="PANTHER" id="PTHR10997:SF18">
    <property type="entry name" value="D-IMPORTIN 7_RANBP7"/>
    <property type="match status" value="1"/>
</dbReference>
<evidence type="ECO:0000256" key="5">
    <source>
        <dbReference type="ARBA" id="ARBA00022927"/>
    </source>
</evidence>
<dbReference type="AlphaFoldDB" id="A0A4V1IPP7"/>
<keyword evidence="5" id="KW-0653">Protein transport</keyword>
<dbReference type="InterPro" id="IPR011989">
    <property type="entry name" value="ARM-like"/>
</dbReference>
<keyword evidence="6" id="KW-0539">Nucleus</keyword>
<dbReference type="InterPro" id="IPR016024">
    <property type="entry name" value="ARM-type_fold"/>
</dbReference>
<dbReference type="GO" id="GO:0005829">
    <property type="term" value="C:cytosol"/>
    <property type="evidence" value="ECO:0007669"/>
    <property type="project" value="TreeGrafter"/>
</dbReference>
<name>A0A4V1IPP7_9FUNG</name>
<dbReference type="Gene3D" id="1.25.10.10">
    <property type="entry name" value="Leucine-rich Repeat Variant"/>
    <property type="match status" value="1"/>
</dbReference>
<dbReference type="Pfam" id="PF03810">
    <property type="entry name" value="IBN_N"/>
    <property type="match status" value="1"/>
</dbReference>
<dbReference type="OrthoDB" id="760868at2759"/>
<dbReference type="Proteomes" id="UP000269721">
    <property type="component" value="Unassembled WGS sequence"/>
</dbReference>
<dbReference type="SUPFAM" id="SSF48371">
    <property type="entry name" value="ARM repeat"/>
    <property type="match status" value="1"/>
</dbReference>
<evidence type="ECO:0000256" key="1">
    <source>
        <dbReference type="ARBA" id="ARBA00004123"/>
    </source>
</evidence>
<proteinExistence type="predicted"/>
<dbReference type="Pfam" id="PF08506">
    <property type="entry name" value="Cse1"/>
    <property type="match status" value="1"/>
</dbReference>
<dbReference type="PANTHER" id="PTHR10997">
    <property type="entry name" value="IMPORTIN-7, 8, 11"/>
    <property type="match status" value="1"/>
</dbReference>
<gene>
    <name evidence="8" type="ORF">BDK51DRAFT_33315</name>
</gene>
<keyword evidence="3" id="KW-0813">Transport</keyword>
<comment type="subcellular location">
    <subcellularLocation>
        <location evidence="2">Cytoplasm</location>
    </subcellularLocation>
    <subcellularLocation>
        <location evidence="1">Nucleus</location>
    </subcellularLocation>
</comment>
<feature type="domain" description="Importin N-terminal" evidence="7">
    <location>
        <begin position="1"/>
        <end position="70"/>
    </location>
</feature>
<evidence type="ECO:0000313" key="9">
    <source>
        <dbReference type="Proteomes" id="UP000269721"/>
    </source>
</evidence>
<evidence type="ECO:0000256" key="6">
    <source>
        <dbReference type="ARBA" id="ARBA00023242"/>
    </source>
</evidence>
<dbReference type="PROSITE" id="PS50166">
    <property type="entry name" value="IMPORTIN_B_NT"/>
    <property type="match status" value="1"/>
</dbReference>
<keyword evidence="9" id="KW-1185">Reference proteome</keyword>
<organism evidence="8 9">
    <name type="scientific">Blyttiomyces helicus</name>
    <dbReference type="NCBI Taxonomy" id="388810"/>
    <lineage>
        <taxon>Eukaryota</taxon>
        <taxon>Fungi</taxon>
        <taxon>Fungi incertae sedis</taxon>
        <taxon>Chytridiomycota</taxon>
        <taxon>Chytridiomycota incertae sedis</taxon>
        <taxon>Chytridiomycetes</taxon>
        <taxon>Chytridiomycetes incertae sedis</taxon>
        <taxon>Blyttiomyces</taxon>
    </lineage>
</organism>
<evidence type="ECO:0000256" key="3">
    <source>
        <dbReference type="ARBA" id="ARBA00022448"/>
    </source>
</evidence>
<protein>
    <submittedName>
        <fullName evidence="8">Armadillo-type protein</fullName>
    </submittedName>
</protein>
<dbReference type="SMART" id="SM00913">
    <property type="entry name" value="IBN_N"/>
    <property type="match status" value="1"/>
</dbReference>
<evidence type="ECO:0000256" key="2">
    <source>
        <dbReference type="ARBA" id="ARBA00004496"/>
    </source>
</evidence>
<keyword evidence="4" id="KW-0963">Cytoplasm</keyword>
<dbReference type="GO" id="GO:0006606">
    <property type="term" value="P:protein import into nucleus"/>
    <property type="evidence" value="ECO:0007669"/>
    <property type="project" value="TreeGrafter"/>
</dbReference>
<sequence>VEVQEGFLVSVLHILSASEAPEAILLAAAIYFKNRVKSGWSADSSNPKLHPISENDKTLVRQNILPAITHLAPKIRKQLVECLQTILRVDFESIWPSFLPEVIQLISSSDARSVYAGLVSLEKLVLLYQWQDNSESREKIVVSSLPILLQVVNKLIILNDYEAGEMVKTIAKMYCCMMRLHISDFQIATVEAWGTVFLGLIEKPIPDDMPGLPADLTDREQYPWWKAKKWAYKCLELLNGRHCKDDAKPFTKMFRGNFAPVIVRAYIKQIELVAAGVWASSRCKRLLAKFIDASIEKKQTWLIIKPYVEPIIASFILPLLSFSEKDQEEWDEDSVDYIHKRVDSPQEDFHSPSYAAQELLFQIARCRKNQTFMPIVAIINNILTTYQATPIEQRNPRQKDGALKMISTLAPLALLKDSPIKDQMEQFLLIHVLPEMKSPYPHLRARACETVQSFEDLEFKDQN</sequence>
<evidence type="ECO:0000313" key="8">
    <source>
        <dbReference type="EMBL" id="RKO83797.1"/>
    </source>
</evidence>
<dbReference type="GO" id="GO:0031267">
    <property type="term" value="F:small GTPase binding"/>
    <property type="evidence" value="ECO:0007669"/>
    <property type="project" value="InterPro"/>
</dbReference>